<reference evidence="1" key="1">
    <citation type="thesis" date="2020" institute="ProQuest LLC" country="789 East Eisenhower Parkway, Ann Arbor, MI, USA">
        <title>Comparative Genomics and Chromosome Evolution.</title>
        <authorList>
            <person name="Mudd A.B."/>
        </authorList>
    </citation>
    <scope>NUCLEOTIDE SEQUENCE</scope>
    <source>
        <strain evidence="1">1538</strain>
        <tissue evidence="1">Blood</tissue>
    </source>
</reference>
<proteinExistence type="predicted"/>
<evidence type="ECO:0000313" key="2">
    <source>
        <dbReference type="Proteomes" id="UP001181693"/>
    </source>
</evidence>
<name>A0AAV2ZI52_PYXAD</name>
<protein>
    <submittedName>
        <fullName evidence="1">Uncharacterized protein</fullName>
    </submittedName>
</protein>
<gene>
    <name evidence="1" type="ORF">GDO54_005627</name>
</gene>
<dbReference type="EMBL" id="DYDO01000013">
    <property type="protein sequence ID" value="DBA14695.1"/>
    <property type="molecule type" value="Genomic_DNA"/>
</dbReference>
<keyword evidence="2" id="KW-1185">Reference proteome</keyword>
<dbReference type="AlphaFoldDB" id="A0AAV2ZI52"/>
<dbReference type="Proteomes" id="UP001181693">
    <property type="component" value="Unassembled WGS sequence"/>
</dbReference>
<accession>A0AAV2ZI52</accession>
<sequence length="83" mass="9406">MEGYKAGLGVGINWAPILAPRNTQGLLLMGHREYLWESELLMWAQVLVLGNGLLLEERDFLNWCFRGNTCQTQGLACRGGQYY</sequence>
<organism evidence="1 2">
    <name type="scientific">Pyxicephalus adspersus</name>
    <name type="common">African bullfrog</name>
    <dbReference type="NCBI Taxonomy" id="30357"/>
    <lineage>
        <taxon>Eukaryota</taxon>
        <taxon>Metazoa</taxon>
        <taxon>Chordata</taxon>
        <taxon>Craniata</taxon>
        <taxon>Vertebrata</taxon>
        <taxon>Euteleostomi</taxon>
        <taxon>Amphibia</taxon>
        <taxon>Batrachia</taxon>
        <taxon>Anura</taxon>
        <taxon>Neobatrachia</taxon>
        <taxon>Ranoidea</taxon>
        <taxon>Pyxicephalidae</taxon>
        <taxon>Pyxicephalinae</taxon>
        <taxon>Pyxicephalus</taxon>
    </lineage>
</organism>
<evidence type="ECO:0000313" key="1">
    <source>
        <dbReference type="EMBL" id="DBA14695.1"/>
    </source>
</evidence>
<comment type="caution">
    <text evidence="1">The sequence shown here is derived from an EMBL/GenBank/DDBJ whole genome shotgun (WGS) entry which is preliminary data.</text>
</comment>